<dbReference type="NCBIfam" id="TIGR00536">
    <property type="entry name" value="hemK_fam"/>
    <property type="match status" value="1"/>
</dbReference>
<dbReference type="CDD" id="cd02440">
    <property type="entry name" value="AdoMet_MTases"/>
    <property type="match status" value="1"/>
</dbReference>
<feature type="binding site" evidence="5">
    <location>
        <position position="206"/>
    </location>
    <ligand>
        <name>S-adenosyl-L-methionine</name>
        <dbReference type="ChEBI" id="CHEBI:59789"/>
    </ligand>
</feature>
<dbReference type="InterPro" id="IPR050320">
    <property type="entry name" value="N5-glutamine_MTase"/>
</dbReference>
<reference evidence="8 9" key="1">
    <citation type="submission" date="2019-04" db="EMBL/GenBank/DDBJ databases">
        <title>Cohnella sp. nov., isolated from soil.</title>
        <authorList>
            <person name="Kim W."/>
        </authorList>
    </citation>
    <scope>NUCLEOTIDE SEQUENCE [LARGE SCALE GENOMIC DNA]</scope>
    <source>
        <strain evidence="8 9">CAU 1483</strain>
    </source>
</reference>
<dbReference type="EMBL" id="SUPK01000005">
    <property type="protein sequence ID" value="TJY41870.1"/>
    <property type="molecule type" value="Genomic_DNA"/>
</dbReference>
<dbReference type="RefSeq" id="WP_136778005.1">
    <property type="nucleotide sequence ID" value="NZ_SUPK01000005.1"/>
</dbReference>
<feature type="binding site" evidence="5">
    <location>
        <position position="158"/>
    </location>
    <ligand>
        <name>S-adenosyl-L-methionine</name>
        <dbReference type="ChEBI" id="CHEBI:59789"/>
    </ligand>
</feature>
<name>A0A4U0FAZ7_9BACL</name>
<evidence type="ECO:0000256" key="5">
    <source>
        <dbReference type="HAMAP-Rule" id="MF_02126"/>
    </source>
</evidence>
<dbReference type="Gene3D" id="1.10.8.10">
    <property type="entry name" value="DNA helicase RuvA subunit, C-terminal domain"/>
    <property type="match status" value="1"/>
</dbReference>
<dbReference type="GO" id="GO:0032259">
    <property type="term" value="P:methylation"/>
    <property type="evidence" value="ECO:0007669"/>
    <property type="project" value="UniProtKB-KW"/>
</dbReference>
<comment type="function">
    <text evidence="5">Methylates the class 1 translation termination release factors RF1/PrfA and RF2/PrfB on the glutamine residue of the universally conserved GGQ motif.</text>
</comment>
<dbReference type="InterPro" id="IPR004556">
    <property type="entry name" value="HemK-like"/>
</dbReference>
<dbReference type="AlphaFoldDB" id="A0A4U0FAZ7"/>
<dbReference type="PROSITE" id="PS00092">
    <property type="entry name" value="N6_MTASE"/>
    <property type="match status" value="1"/>
</dbReference>
<gene>
    <name evidence="5 8" type="primary">prmC</name>
    <name evidence="8" type="ORF">E5161_11750</name>
</gene>
<dbReference type="OrthoDB" id="9800643at2"/>
<organism evidence="8 9">
    <name type="scientific">Cohnella pontilimi</name>
    <dbReference type="NCBI Taxonomy" id="2564100"/>
    <lineage>
        <taxon>Bacteria</taxon>
        <taxon>Bacillati</taxon>
        <taxon>Bacillota</taxon>
        <taxon>Bacilli</taxon>
        <taxon>Bacillales</taxon>
        <taxon>Paenibacillaceae</taxon>
        <taxon>Cohnella</taxon>
    </lineage>
</organism>
<proteinExistence type="inferred from homology"/>
<sequence>MNSVSGHKTLQEVWRLGAERLSQAGVEEAAADAELLLLHLLGKSKAELLRDWREPFAAELEGAWEALLRRREAGEPVQYVTGEQYFYGRRFAVSPAVLVPRPETELLAEALLAAGDRLWPDSVDGGGGPTVLDVGTGSGALAVTLAAERPGWRVTASDLSPDALDVARGNAAAHGVDGRIWFVQGDLLKPFLAETEVEPIDILVSNPPYIPSGDVLGLQREVREFEPHLALDGGTDGLDPYRRMTADLRKLQKMPRVVAFEVGAGQADDVAELLRAAADWDDVGFVIDYAGIKRHVIAIR</sequence>
<dbReference type="PANTHER" id="PTHR18895:SF74">
    <property type="entry name" value="MTRF1L RELEASE FACTOR GLUTAMINE METHYLTRANSFERASE"/>
    <property type="match status" value="1"/>
</dbReference>
<dbReference type="Pfam" id="PF05175">
    <property type="entry name" value="MTS"/>
    <property type="match status" value="1"/>
</dbReference>
<dbReference type="GO" id="GO:0102559">
    <property type="term" value="F:peptide chain release factor N(5)-glutamine methyltransferase activity"/>
    <property type="evidence" value="ECO:0007669"/>
    <property type="project" value="UniProtKB-EC"/>
</dbReference>
<feature type="domain" description="Release factor glutamine methyltransferase N-terminal" evidence="7">
    <location>
        <begin position="12"/>
        <end position="82"/>
    </location>
</feature>
<dbReference type="InterPro" id="IPR029063">
    <property type="entry name" value="SAM-dependent_MTases_sf"/>
</dbReference>
<accession>A0A4U0FAZ7</accession>
<evidence type="ECO:0000256" key="1">
    <source>
        <dbReference type="ARBA" id="ARBA00022603"/>
    </source>
</evidence>
<dbReference type="SUPFAM" id="SSF53335">
    <property type="entry name" value="S-adenosyl-L-methionine-dependent methyltransferases"/>
    <property type="match status" value="1"/>
</dbReference>
<keyword evidence="1 5" id="KW-0489">Methyltransferase</keyword>
<dbReference type="Proteomes" id="UP000309673">
    <property type="component" value="Unassembled WGS sequence"/>
</dbReference>
<dbReference type="InterPro" id="IPR002052">
    <property type="entry name" value="DNA_methylase_N6_adenine_CS"/>
</dbReference>
<feature type="binding site" evidence="5">
    <location>
        <begin position="206"/>
        <end position="209"/>
    </location>
    <ligand>
        <name>substrate</name>
    </ligand>
</feature>
<dbReference type="NCBIfam" id="TIGR03534">
    <property type="entry name" value="RF_mod_PrmC"/>
    <property type="match status" value="1"/>
</dbReference>
<evidence type="ECO:0000256" key="3">
    <source>
        <dbReference type="ARBA" id="ARBA00022691"/>
    </source>
</evidence>
<keyword evidence="9" id="KW-1185">Reference proteome</keyword>
<evidence type="ECO:0000256" key="4">
    <source>
        <dbReference type="ARBA" id="ARBA00048391"/>
    </source>
</evidence>
<protein>
    <recommendedName>
        <fullName evidence="5">Release factor glutamine methyltransferase</fullName>
        <shortName evidence="5">RF MTase</shortName>
        <ecNumber evidence="5">2.1.1.297</ecNumber>
    </recommendedName>
    <alternativeName>
        <fullName evidence="5">N5-glutamine methyltransferase PrmC</fullName>
    </alternativeName>
    <alternativeName>
        <fullName evidence="5">Protein-(glutamine-N5) MTase PrmC</fullName>
    </alternativeName>
    <alternativeName>
        <fullName evidence="5">Protein-glutamine N-methyltransferase PrmC</fullName>
    </alternativeName>
</protein>
<dbReference type="EC" id="2.1.1.297" evidence="5"/>
<dbReference type="Pfam" id="PF17827">
    <property type="entry name" value="PrmC_N"/>
    <property type="match status" value="1"/>
</dbReference>
<keyword evidence="3 5" id="KW-0949">S-adenosyl-L-methionine</keyword>
<evidence type="ECO:0000313" key="9">
    <source>
        <dbReference type="Proteomes" id="UP000309673"/>
    </source>
</evidence>
<feature type="binding site" evidence="5">
    <location>
        <begin position="135"/>
        <end position="139"/>
    </location>
    <ligand>
        <name>S-adenosyl-L-methionine</name>
        <dbReference type="ChEBI" id="CHEBI:59789"/>
    </ligand>
</feature>
<feature type="domain" description="Methyltransferase small" evidence="6">
    <location>
        <begin position="130"/>
        <end position="209"/>
    </location>
</feature>
<keyword evidence="2 5" id="KW-0808">Transferase</keyword>
<evidence type="ECO:0000313" key="8">
    <source>
        <dbReference type="EMBL" id="TJY41870.1"/>
    </source>
</evidence>
<comment type="caution">
    <text evidence="8">The sequence shown here is derived from an EMBL/GenBank/DDBJ whole genome shotgun (WGS) entry which is preliminary data.</text>
</comment>
<evidence type="ECO:0000259" key="7">
    <source>
        <dbReference type="Pfam" id="PF17827"/>
    </source>
</evidence>
<evidence type="ECO:0000256" key="2">
    <source>
        <dbReference type="ARBA" id="ARBA00022679"/>
    </source>
</evidence>
<comment type="caution">
    <text evidence="5">Lacks conserved residue(s) required for the propagation of feature annotation.</text>
</comment>
<dbReference type="PANTHER" id="PTHR18895">
    <property type="entry name" value="HEMK METHYLTRANSFERASE"/>
    <property type="match status" value="1"/>
</dbReference>
<dbReference type="InterPro" id="IPR040758">
    <property type="entry name" value="PrmC_N"/>
</dbReference>
<comment type="catalytic activity">
    <reaction evidence="4 5">
        <text>L-glutaminyl-[peptide chain release factor] + S-adenosyl-L-methionine = N(5)-methyl-L-glutaminyl-[peptide chain release factor] + S-adenosyl-L-homocysteine + H(+)</text>
        <dbReference type="Rhea" id="RHEA:42896"/>
        <dbReference type="Rhea" id="RHEA-COMP:10271"/>
        <dbReference type="Rhea" id="RHEA-COMP:10272"/>
        <dbReference type="ChEBI" id="CHEBI:15378"/>
        <dbReference type="ChEBI" id="CHEBI:30011"/>
        <dbReference type="ChEBI" id="CHEBI:57856"/>
        <dbReference type="ChEBI" id="CHEBI:59789"/>
        <dbReference type="ChEBI" id="CHEBI:61891"/>
        <dbReference type="EC" id="2.1.1.297"/>
    </reaction>
</comment>
<dbReference type="InterPro" id="IPR019874">
    <property type="entry name" value="RF_methyltr_PrmC"/>
</dbReference>
<dbReference type="HAMAP" id="MF_02126">
    <property type="entry name" value="RF_methyltr_PrmC"/>
    <property type="match status" value="1"/>
</dbReference>
<dbReference type="GO" id="GO:0003676">
    <property type="term" value="F:nucleic acid binding"/>
    <property type="evidence" value="ECO:0007669"/>
    <property type="project" value="InterPro"/>
</dbReference>
<dbReference type="InterPro" id="IPR007848">
    <property type="entry name" value="Small_mtfrase_dom"/>
</dbReference>
<dbReference type="Gene3D" id="3.40.50.150">
    <property type="entry name" value="Vaccinia Virus protein VP39"/>
    <property type="match status" value="1"/>
</dbReference>
<comment type="similarity">
    <text evidence="5">Belongs to the protein N5-glutamine methyltransferase family. PrmC subfamily.</text>
</comment>
<evidence type="ECO:0000259" key="6">
    <source>
        <dbReference type="Pfam" id="PF05175"/>
    </source>
</evidence>